<protein>
    <recommendedName>
        <fullName evidence="4">TIGR02611 family protein</fullName>
    </recommendedName>
</protein>
<keyword evidence="1" id="KW-1133">Transmembrane helix</keyword>
<evidence type="ECO:0000313" key="2">
    <source>
        <dbReference type="EMBL" id="GAA0604922.1"/>
    </source>
</evidence>
<feature type="transmembrane region" description="Helical" evidence="1">
    <location>
        <begin position="118"/>
        <end position="137"/>
    </location>
</feature>
<dbReference type="Proteomes" id="UP001500957">
    <property type="component" value="Unassembled WGS sequence"/>
</dbReference>
<sequence length="181" mass="19862">MPEDPSPEELAELLEIAEDDDLRDLRPDPTDSRVVADAKKRRRTVLLARKIGIALVGGMVLAAGIVMIPLPGPGWLVVVFGLWILSFEFRWAERLFDQIHDKVIDAAHLAASNKWGTALSVLSACSIIAAGVVWWLWDDLPYSSWYSGLALSVSGVVALFTIWWAANDLKKKRARLAAGSG</sequence>
<evidence type="ECO:0000313" key="3">
    <source>
        <dbReference type="Proteomes" id="UP001500957"/>
    </source>
</evidence>
<accession>A0ABN1G6D6</accession>
<keyword evidence="1" id="KW-0812">Transmembrane</keyword>
<evidence type="ECO:0000256" key="1">
    <source>
        <dbReference type="SAM" id="Phobius"/>
    </source>
</evidence>
<name>A0ABN1G6D6_9ACTN</name>
<feature type="transmembrane region" description="Helical" evidence="1">
    <location>
        <begin position="74"/>
        <end position="92"/>
    </location>
</feature>
<proteinExistence type="predicted"/>
<reference evidence="2 3" key="1">
    <citation type="journal article" date="2019" name="Int. J. Syst. Evol. Microbiol.">
        <title>The Global Catalogue of Microorganisms (GCM) 10K type strain sequencing project: providing services to taxonomists for standard genome sequencing and annotation.</title>
        <authorList>
            <consortium name="The Broad Institute Genomics Platform"/>
            <consortium name="The Broad Institute Genome Sequencing Center for Infectious Disease"/>
            <person name="Wu L."/>
            <person name="Ma J."/>
        </authorList>
    </citation>
    <scope>NUCLEOTIDE SEQUENCE [LARGE SCALE GENOMIC DNA]</scope>
    <source>
        <strain evidence="2 3">JCM 10671</strain>
    </source>
</reference>
<dbReference type="InterPro" id="IPR019099">
    <property type="entry name" value="Uncharacterised_PGPGW_TM"/>
</dbReference>
<evidence type="ECO:0008006" key="4">
    <source>
        <dbReference type="Google" id="ProtNLM"/>
    </source>
</evidence>
<feature type="transmembrane region" description="Helical" evidence="1">
    <location>
        <begin position="143"/>
        <end position="166"/>
    </location>
</feature>
<dbReference type="Pfam" id="PF09656">
    <property type="entry name" value="PGPGW"/>
    <property type="match status" value="1"/>
</dbReference>
<gene>
    <name evidence="2" type="ORF">GCM10009547_03540</name>
</gene>
<feature type="transmembrane region" description="Helical" evidence="1">
    <location>
        <begin position="47"/>
        <end position="68"/>
    </location>
</feature>
<comment type="caution">
    <text evidence="2">The sequence shown here is derived from an EMBL/GenBank/DDBJ whole genome shotgun (WGS) entry which is preliminary data.</text>
</comment>
<keyword evidence="1" id="KW-0472">Membrane</keyword>
<organism evidence="2 3">
    <name type="scientific">Sporichthya brevicatena</name>
    <dbReference type="NCBI Taxonomy" id="171442"/>
    <lineage>
        <taxon>Bacteria</taxon>
        <taxon>Bacillati</taxon>
        <taxon>Actinomycetota</taxon>
        <taxon>Actinomycetes</taxon>
        <taxon>Sporichthyales</taxon>
        <taxon>Sporichthyaceae</taxon>
        <taxon>Sporichthya</taxon>
    </lineage>
</organism>
<keyword evidence="3" id="KW-1185">Reference proteome</keyword>
<dbReference type="EMBL" id="BAAAHE010000004">
    <property type="protein sequence ID" value="GAA0604922.1"/>
    <property type="molecule type" value="Genomic_DNA"/>
</dbReference>